<sequence length="199" mass="21237">MQSVNSVLAQAASDLDALGARWAVIGGLAVALRAEPRFTRDVDIAIAVSGDAEAETIVNRMQVRGYALSALVEQDYTDRLSTVRLIKPQAGAATTYVDLLFASSGIESEIVSHADRLEILPGTAMPVASTGHLIALKVLAGRHQDQMDLGYLLAAASDDDLALAQAGIELIHNRGYNRGLDLKEQFAAAIKQSRPNDRD</sequence>
<dbReference type="RefSeq" id="WP_123814761.1">
    <property type="nucleotide sequence ID" value="NZ_RKQZ01000001.1"/>
</dbReference>
<evidence type="ECO:0000313" key="1">
    <source>
        <dbReference type="EMBL" id="RPF21754.1"/>
    </source>
</evidence>
<gene>
    <name evidence="1" type="ORF">EDD34_2389</name>
</gene>
<dbReference type="AlphaFoldDB" id="A0A3N4YQW4"/>
<dbReference type="Gene3D" id="3.30.460.40">
    <property type="match status" value="1"/>
</dbReference>
<dbReference type="Pfam" id="PF08843">
    <property type="entry name" value="AbiEii"/>
    <property type="match status" value="1"/>
</dbReference>
<accession>A0A3N4YQW4</accession>
<name>A0A3N4YQW4_9MICO</name>
<evidence type="ECO:0000313" key="2">
    <source>
        <dbReference type="Proteomes" id="UP000280501"/>
    </source>
</evidence>
<organism evidence="1 2">
    <name type="scientific">Myceligenerans xiligouense</name>
    <dbReference type="NCBI Taxonomy" id="253184"/>
    <lineage>
        <taxon>Bacteria</taxon>
        <taxon>Bacillati</taxon>
        <taxon>Actinomycetota</taxon>
        <taxon>Actinomycetes</taxon>
        <taxon>Micrococcales</taxon>
        <taxon>Promicromonosporaceae</taxon>
        <taxon>Myceligenerans</taxon>
    </lineage>
</organism>
<dbReference type="OrthoDB" id="5179643at2"/>
<keyword evidence="2" id="KW-1185">Reference proteome</keyword>
<dbReference type="GO" id="GO:0016740">
    <property type="term" value="F:transferase activity"/>
    <property type="evidence" value="ECO:0007669"/>
    <property type="project" value="UniProtKB-KW"/>
</dbReference>
<keyword evidence="1" id="KW-0808">Transferase</keyword>
<proteinExistence type="predicted"/>
<comment type="caution">
    <text evidence="1">The sequence shown here is derived from an EMBL/GenBank/DDBJ whole genome shotgun (WGS) entry which is preliminary data.</text>
</comment>
<protein>
    <submittedName>
        <fullName evidence="1">Nucleotidyltransferase AbiEii toxin of type IV toxin-antitoxin system</fullName>
    </submittedName>
</protein>
<dbReference type="EMBL" id="RKQZ01000001">
    <property type="protein sequence ID" value="RPF21754.1"/>
    <property type="molecule type" value="Genomic_DNA"/>
</dbReference>
<reference evidence="1 2" key="1">
    <citation type="submission" date="2018-11" db="EMBL/GenBank/DDBJ databases">
        <title>Sequencing the genomes of 1000 actinobacteria strains.</title>
        <authorList>
            <person name="Klenk H.-P."/>
        </authorList>
    </citation>
    <scope>NUCLEOTIDE SEQUENCE [LARGE SCALE GENOMIC DNA]</scope>
    <source>
        <strain evidence="1 2">DSM 15700</strain>
    </source>
</reference>
<dbReference type="InterPro" id="IPR043519">
    <property type="entry name" value="NT_sf"/>
</dbReference>
<dbReference type="SUPFAM" id="SSF81301">
    <property type="entry name" value="Nucleotidyltransferase"/>
    <property type="match status" value="1"/>
</dbReference>
<dbReference type="Proteomes" id="UP000280501">
    <property type="component" value="Unassembled WGS sequence"/>
</dbReference>
<dbReference type="InterPro" id="IPR014942">
    <property type="entry name" value="AbiEii"/>
</dbReference>